<dbReference type="Gene3D" id="3.40.50.300">
    <property type="entry name" value="P-loop containing nucleotide triphosphate hydrolases"/>
    <property type="match status" value="1"/>
</dbReference>
<dbReference type="InterPro" id="IPR050520">
    <property type="entry name" value="INO80/SWR1_helicase"/>
</dbReference>
<dbReference type="GO" id="GO:0000812">
    <property type="term" value="C:Swr1 complex"/>
    <property type="evidence" value="ECO:0007669"/>
    <property type="project" value="TreeGrafter"/>
</dbReference>
<dbReference type="FunFam" id="3.40.50.10810:FF:000005">
    <property type="entry name" value="Photoperiod-independent early flowering 1"/>
    <property type="match status" value="1"/>
</dbReference>
<feature type="domain" description="Helicase C-terminal" evidence="13">
    <location>
        <begin position="1104"/>
        <end position="1254"/>
    </location>
</feature>
<evidence type="ECO:0008006" key="18">
    <source>
        <dbReference type="Google" id="ProtNLM"/>
    </source>
</evidence>
<evidence type="ECO:0000256" key="10">
    <source>
        <dbReference type="SAM" id="Coils"/>
    </source>
</evidence>
<comment type="caution">
    <text evidence="15">The sequence shown here is derived from an EMBL/GenBank/DDBJ whole genome shotgun (WGS) entry which is preliminary data.</text>
</comment>
<reference evidence="15" key="1">
    <citation type="submission" date="2021-02" db="EMBL/GenBank/DDBJ databases">
        <authorList>
            <person name="Nowell W R."/>
        </authorList>
    </citation>
    <scope>NUCLEOTIDE SEQUENCE</scope>
</reference>
<dbReference type="GO" id="GO:0003677">
    <property type="term" value="F:DNA binding"/>
    <property type="evidence" value="ECO:0007669"/>
    <property type="project" value="UniProtKB-KW"/>
</dbReference>
<dbReference type="Gene3D" id="3.40.50.10810">
    <property type="entry name" value="Tandem AAA-ATPase domain"/>
    <property type="match status" value="1"/>
</dbReference>
<evidence type="ECO:0000256" key="1">
    <source>
        <dbReference type="ARBA" id="ARBA00004123"/>
    </source>
</evidence>
<gene>
    <name evidence="15" type="ORF">GPM918_LOCUS26500</name>
    <name evidence="16" type="ORF">SRO942_LOCUS26664</name>
</gene>
<keyword evidence="3" id="KW-0547">Nucleotide-binding</keyword>
<dbReference type="InterPro" id="IPR027417">
    <property type="entry name" value="P-loop_NTPase"/>
</dbReference>
<dbReference type="InterPro" id="IPR000330">
    <property type="entry name" value="SNF2_N"/>
</dbReference>
<keyword evidence="4" id="KW-0378">Hydrolase</keyword>
<dbReference type="SUPFAM" id="SSF52540">
    <property type="entry name" value="P-loop containing nucleoside triphosphate hydrolases"/>
    <property type="match status" value="2"/>
</dbReference>
<dbReference type="CDD" id="cd18793">
    <property type="entry name" value="SF2_C_SNF"/>
    <property type="match status" value="1"/>
</dbReference>
<feature type="region of interest" description="Disordered" evidence="11">
    <location>
        <begin position="307"/>
        <end position="342"/>
    </location>
</feature>
<dbReference type="InterPro" id="IPR014001">
    <property type="entry name" value="Helicase_ATP-bd"/>
</dbReference>
<dbReference type="Pfam" id="PF07529">
    <property type="entry name" value="HSA"/>
    <property type="match status" value="1"/>
</dbReference>
<dbReference type="SMART" id="SM00487">
    <property type="entry name" value="DEXDc"/>
    <property type="match status" value="1"/>
</dbReference>
<dbReference type="EMBL" id="CAJOBC010017766">
    <property type="protein sequence ID" value="CAF4034248.1"/>
    <property type="molecule type" value="Genomic_DNA"/>
</dbReference>
<dbReference type="PANTHER" id="PTHR45685">
    <property type="entry name" value="HELICASE SRCAP-RELATED"/>
    <property type="match status" value="1"/>
</dbReference>
<dbReference type="EMBL" id="CAJNOQ010010702">
    <property type="protein sequence ID" value="CAF1258782.1"/>
    <property type="molecule type" value="Genomic_DNA"/>
</dbReference>
<evidence type="ECO:0000259" key="13">
    <source>
        <dbReference type="PROSITE" id="PS51194"/>
    </source>
</evidence>
<evidence type="ECO:0000256" key="2">
    <source>
        <dbReference type="ARBA" id="ARBA00009220"/>
    </source>
</evidence>
<dbReference type="GO" id="GO:0005524">
    <property type="term" value="F:ATP binding"/>
    <property type="evidence" value="ECO:0007669"/>
    <property type="project" value="UniProtKB-KW"/>
</dbReference>
<dbReference type="InterPro" id="IPR038718">
    <property type="entry name" value="SNF2-like_sf"/>
</dbReference>
<evidence type="ECO:0000256" key="6">
    <source>
        <dbReference type="ARBA" id="ARBA00022840"/>
    </source>
</evidence>
<evidence type="ECO:0000256" key="8">
    <source>
        <dbReference type="ARBA" id="ARBA00023125"/>
    </source>
</evidence>
<feature type="compositionally biased region" description="Basic and acidic residues" evidence="11">
    <location>
        <begin position="327"/>
        <end position="337"/>
    </location>
</feature>
<dbReference type="GO" id="GO:0004386">
    <property type="term" value="F:helicase activity"/>
    <property type="evidence" value="ECO:0007669"/>
    <property type="project" value="UniProtKB-KW"/>
</dbReference>
<comment type="subcellular location">
    <subcellularLocation>
        <location evidence="1">Nucleus</location>
    </subcellularLocation>
</comment>
<dbReference type="Proteomes" id="UP000681722">
    <property type="component" value="Unassembled WGS sequence"/>
</dbReference>
<dbReference type="GO" id="GO:0016887">
    <property type="term" value="F:ATP hydrolysis activity"/>
    <property type="evidence" value="ECO:0007669"/>
    <property type="project" value="TreeGrafter"/>
</dbReference>
<feature type="compositionally biased region" description="Acidic residues" evidence="11">
    <location>
        <begin position="381"/>
        <end position="401"/>
    </location>
</feature>
<dbReference type="PANTHER" id="PTHR45685:SF1">
    <property type="entry name" value="HELICASE SRCAP"/>
    <property type="match status" value="1"/>
</dbReference>
<proteinExistence type="inferred from homology"/>
<feature type="compositionally biased region" description="Polar residues" evidence="11">
    <location>
        <begin position="1474"/>
        <end position="1488"/>
    </location>
</feature>
<evidence type="ECO:0000256" key="11">
    <source>
        <dbReference type="SAM" id="MobiDB-lite"/>
    </source>
</evidence>
<dbReference type="InterPro" id="IPR049730">
    <property type="entry name" value="SNF2/RAD54-like_C"/>
</dbReference>
<keyword evidence="6" id="KW-0067">ATP-binding</keyword>
<dbReference type="PROSITE" id="PS51192">
    <property type="entry name" value="HELICASE_ATP_BIND_1"/>
    <property type="match status" value="1"/>
</dbReference>
<feature type="domain" description="HSA" evidence="14">
    <location>
        <begin position="173"/>
        <end position="246"/>
    </location>
</feature>
<dbReference type="Pfam" id="PF00271">
    <property type="entry name" value="Helicase_C"/>
    <property type="match status" value="1"/>
</dbReference>
<evidence type="ECO:0000256" key="5">
    <source>
        <dbReference type="ARBA" id="ARBA00022806"/>
    </source>
</evidence>
<keyword evidence="7" id="KW-0156">Chromatin regulator</keyword>
<dbReference type="Proteomes" id="UP000663829">
    <property type="component" value="Unassembled WGS sequence"/>
</dbReference>
<dbReference type="OrthoDB" id="448448at2759"/>
<comment type="similarity">
    <text evidence="2">Belongs to the SNF2/RAD54 helicase family. SWR1 subfamily.</text>
</comment>
<feature type="domain" description="Helicase ATP-binding" evidence="12">
    <location>
        <begin position="548"/>
        <end position="713"/>
    </location>
</feature>
<dbReference type="CDD" id="cd18003">
    <property type="entry name" value="DEXQc_SRCAP"/>
    <property type="match status" value="1"/>
</dbReference>
<feature type="compositionally biased region" description="Basic and acidic residues" evidence="11">
    <location>
        <begin position="139"/>
        <end position="151"/>
    </location>
</feature>
<dbReference type="PROSITE" id="PS51194">
    <property type="entry name" value="HELICASE_CTER"/>
    <property type="match status" value="1"/>
</dbReference>
<keyword evidence="9" id="KW-0539">Nucleus</keyword>
<dbReference type="GO" id="GO:0042393">
    <property type="term" value="F:histone binding"/>
    <property type="evidence" value="ECO:0007669"/>
    <property type="project" value="TreeGrafter"/>
</dbReference>
<evidence type="ECO:0000313" key="16">
    <source>
        <dbReference type="EMBL" id="CAF4034248.1"/>
    </source>
</evidence>
<feature type="region of interest" description="Disordered" evidence="11">
    <location>
        <begin position="132"/>
        <end position="151"/>
    </location>
</feature>
<dbReference type="SMART" id="SM00573">
    <property type="entry name" value="HSA"/>
    <property type="match status" value="1"/>
</dbReference>
<dbReference type="Gene3D" id="1.20.120.850">
    <property type="entry name" value="SWI2/SNF2 ATPases, N-terminal domain"/>
    <property type="match status" value="1"/>
</dbReference>
<dbReference type="InterPro" id="IPR001650">
    <property type="entry name" value="Helicase_C-like"/>
</dbReference>
<evidence type="ECO:0000256" key="3">
    <source>
        <dbReference type="ARBA" id="ARBA00022741"/>
    </source>
</evidence>
<dbReference type="InterPro" id="IPR014012">
    <property type="entry name" value="HSA_dom"/>
</dbReference>
<keyword evidence="8" id="KW-0238">DNA-binding</keyword>
<feature type="coiled-coil region" evidence="10">
    <location>
        <begin position="1342"/>
        <end position="1369"/>
    </location>
</feature>
<evidence type="ECO:0000256" key="9">
    <source>
        <dbReference type="ARBA" id="ARBA00023242"/>
    </source>
</evidence>
<sequence length="1800" mass="209481">MSATPPDDHKRKHSEVEMLLSTDSIVKSKRFRSSSPLNCFFTALNDLVQYHRDKVHEIVDFQRGHDVSAQLTEDEQSFFQTEEDYMKDVQFTIKATQNTLNHSLNKPSARTIVPLFSGKRQRGQVSTRLALNRTQSSSHDQHPTSTRVEHETDILKRVEKLKSDGKWLGEKRLTKSNEHQKRKTHWDYLLDEMQWLSEDFQREKKWKQLMAKKLSQGVLRYFKDKTQHQDQKSKEEEKRKRKTHQFICKEVMNFWKNIQKIAEYKESTRSKEIRRHALDLHLNFIVDQTEKYSNWLLESLKTDPIEEESKITSESPVCEKTTTESPLRNDIDNKTPTERSSYTTRLRSARHISDNSNKEIVQKIKPEAIETKMDDDDKEFEWDETEEDDNEQTIEEEEQMETSEHGEAINELDLLEKDQEESIESLLKKYYGIDVNAEQSNSSSEKENIDIATTSSSQNYFENIQHKVENEENENSAHTTNANVVELNKEESLDEDKTNKEMNDMALTAQGLQPTGFTLTTTNVKTPIPFLIKHSLREYQHVGLDWLVTLYENKLNGILADEMGLGKTIQTIALLAHLACEKGVWGPHLIVVPTSVMLNWELECKKWCPSFKILTYYGSVKERKEKRKGWTRVNAFHICITSYKLVLQDSVAFRRKKWKYLILDEAQNIKNFKSQRWQILLNFHSQRRLLLTGTPLQNSLMELWSLMHFLMPNLFASHHEFREWFSNPLTEMIEHGQEQNDALIKRLHKVLRPFLLRRLKVDVEKQMPKKYEHLILCKLSKRQRFLYDDFIECKSTKDVLTQGHYMSVINILMQLRKVCNHPDLFEQRQVHSPYSLQLNTLQINMPKLVTNDVQLKNPILTFNNSLNNVFLCCRVKYTLQATKQAIQSTINQSSIVKNNLTLMNMAVDKKNLNLDDFIDEEFQPEKIYFNIVKQRQQNRFRQLNLMCNLNVDRCSFMPVYGQDMIEQVQLVMKQCRFKHSYRSWLHDGYSFCYDLQCSSLKKDYFLHTNCLKSMLKSNKQLLDEYSSILNRFILCTTRVLSQPIELCSSGYSLYKYDELRRPLIEVISSTNFDILSPLSQIKQNMLLQFPERRLIQYDCGKLQALDKLLSTLKHGKHRCLIFTQMTKMLDILELFLNHHGHTYLRLDGTTQIVQRQQLMERFNSDEKVFCFILSTRSGGIGVNLTGADTVIFYDSDWNPTMDAQAQDRCHRIGQTKDVHIYRLISENTVEQNILKKAQQKRLLGDLAIEGGCFDVQYFKKNNIRDLFDQSISLDEIVRERNEYQQQMEINRVTTSENNLTLTQIEEALASAEDETDRNATEQLNNEVDADRNEFDNEDNVGATNEDQLFERQKQQMDKVEQELKIIDEQLKPIERYALKFVEIHRGNESSLSLDQVNQGTQLNHFDSEQIRKEWHLSRLKALKEEEEKFREMEEDEIMYVDVHDNDRKVKYAYTYSSAQNSLVASELAKHEKTNPNPDTSSALLTSPIPQKVKQKRSKITKQQSNYDNASSNKNKRRGRPPKFMGTNLIESPPTPPVNTIQSPLHPAVIRRPQINPEHARVPPIIMPVRNHNQNYDECTETVAVNDEEDDSNGSSDIFYSKSKTTLSSINRRPIPSNTTIVSLPQQQTSLPLTITNSTPQLSNNGNTIWILNTAPTLNQQMVVSLINNFYQQPQTASRSVVINTQQQQQPTITNLITQQPTINSPRPIRISTAPIYRQQQQRPIIKTVQSRIFDHHPQSQPIIRVPSAGTVYHASSSATSMVRNLSTSVQQPQSVSSSSCPSTSNTLIYQISSGCVIQKK</sequence>
<accession>A0A815AMM8</accession>
<feature type="region of interest" description="Disordered" evidence="11">
    <location>
        <begin position="1466"/>
        <end position="1539"/>
    </location>
</feature>
<dbReference type="SMART" id="SM00490">
    <property type="entry name" value="HELICc"/>
    <property type="match status" value="1"/>
</dbReference>
<protein>
    <recommendedName>
        <fullName evidence="18">Helicase domino</fullName>
    </recommendedName>
</protein>
<dbReference type="PROSITE" id="PS51204">
    <property type="entry name" value="HSA"/>
    <property type="match status" value="1"/>
</dbReference>
<dbReference type="Pfam" id="PF00176">
    <property type="entry name" value="SNF2-rel_dom"/>
    <property type="match status" value="1"/>
</dbReference>
<dbReference type="GO" id="GO:0006338">
    <property type="term" value="P:chromatin remodeling"/>
    <property type="evidence" value="ECO:0007669"/>
    <property type="project" value="TreeGrafter"/>
</dbReference>
<feature type="region of interest" description="Disordered" evidence="11">
    <location>
        <begin position="381"/>
        <end position="406"/>
    </location>
</feature>
<keyword evidence="17" id="KW-1185">Reference proteome</keyword>
<evidence type="ECO:0000259" key="14">
    <source>
        <dbReference type="PROSITE" id="PS51204"/>
    </source>
</evidence>
<name>A0A815AMM8_9BILA</name>
<keyword evidence="5" id="KW-0347">Helicase</keyword>
<keyword evidence="10" id="KW-0175">Coiled coil</keyword>
<evidence type="ECO:0000313" key="15">
    <source>
        <dbReference type="EMBL" id="CAF1258782.1"/>
    </source>
</evidence>
<evidence type="ECO:0000259" key="12">
    <source>
        <dbReference type="PROSITE" id="PS51192"/>
    </source>
</evidence>
<dbReference type="FunFam" id="3.40.50.300:FF:002272">
    <property type="entry name" value="protein PHOTOPERIOD-INDEPENDENT EARLY FLOWERING 1 isoform X1"/>
    <property type="match status" value="1"/>
</dbReference>
<evidence type="ECO:0000256" key="4">
    <source>
        <dbReference type="ARBA" id="ARBA00022801"/>
    </source>
</evidence>
<evidence type="ECO:0000256" key="7">
    <source>
        <dbReference type="ARBA" id="ARBA00022853"/>
    </source>
</evidence>
<feature type="compositionally biased region" description="Polar residues" evidence="11">
    <location>
        <begin position="1500"/>
        <end position="1512"/>
    </location>
</feature>
<organism evidence="15 17">
    <name type="scientific">Didymodactylos carnosus</name>
    <dbReference type="NCBI Taxonomy" id="1234261"/>
    <lineage>
        <taxon>Eukaryota</taxon>
        <taxon>Metazoa</taxon>
        <taxon>Spiralia</taxon>
        <taxon>Gnathifera</taxon>
        <taxon>Rotifera</taxon>
        <taxon>Eurotatoria</taxon>
        <taxon>Bdelloidea</taxon>
        <taxon>Philodinida</taxon>
        <taxon>Philodinidae</taxon>
        <taxon>Didymodactylos</taxon>
    </lineage>
</organism>
<evidence type="ECO:0000313" key="17">
    <source>
        <dbReference type="Proteomes" id="UP000663829"/>
    </source>
</evidence>